<dbReference type="Pfam" id="PF25597">
    <property type="entry name" value="SH3_retrovirus"/>
    <property type="match status" value="1"/>
</dbReference>
<dbReference type="EMBL" id="JBBNAG010000007">
    <property type="protein sequence ID" value="KAK9119163.1"/>
    <property type="molecule type" value="Genomic_DNA"/>
</dbReference>
<keyword evidence="3" id="KW-1185">Reference proteome</keyword>
<dbReference type="Pfam" id="PF00665">
    <property type="entry name" value="rve"/>
    <property type="match status" value="1"/>
</dbReference>
<evidence type="ECO:0000313" key="2">
    <source>
        <dbReference type="EMBL" id="KAK9119163.1"/>
    </source>
</evidence>
<dbReference type="PANTHER" id="PTHR42648:SF18">
    <property type="entry name" value="RETROTRANSPOSON, UNCLASSIFIED-LIKE PROTEIN"/>
    <property type="match status" value="1"/>
</dbReference>
<organism evidence="2 3">
    <name type="scientific">Stephania cephalantha</name>
    <dbReference type="NCBI Taxonomy" id="152367"/>
    <lineage>
        <taxon>Eukaryota</taxon>
        <taxon>Viridiplantae</taxon>
        <taxon>Streptophyta</taxon>
        <taxon>Embryophyta</taxon>
        <taxon>Tracheophyta</taxon>
        <taxon>Spermatophyta</taxon>
        <taxon>Magnoliopsida</taxon>
        <taxon>Ranunculales</taxon>
        <taxon>Menispermaceae</taxon>
        <taxon>Menispermoideae</taxon>
        <taxon>Cissampelideae</taxon>
        <taxon>Stephania</taxon>
    </lineage>
</organism>
<name>A0AAP0IQJ7_9MAGN</name>
<dbReference type="InterPro" id="IPR057670">
    <property type="entry name" value="SH3_retrovirus"/>
</dbReference>
<evidence type="ECO:0000313" key="3">
    <source>
        <dbReference type="Proteomes" id="UP001419268"/>
    </source>
</evidence>
<accession>A0AAP0IQJ7</accession>
<dbReference type="InterPro" id="IPR012337">
    <property type="entry name" value="RNaseH-like_sf"/>
</dbReference>
<dbReference type="AlphaFoldDB" id="A0AAP0IQJ7"/>
<dbReference type="InterPro" id="IPR001584">
    <property type="entry name" value="Integrase_cat-core"/>
</dbReference>
<dbReference type="GO" id="GO:0015074">
    <property type="term" value="P:DNA integration"/>
    <property type="evidence" value="ECO:0007669"/>
    <property type="project" value="InterPro"/>
</dbReference>
<dbReference type="InterPro" id="IPR036397">
    <property type="entry name" value="RNaseH_sf"/>
</dbReference>
<dbReference type="InterPro" id="IPR025724">
    <property type="entry name" value="GAG-pre-integrase_dom"/>
</dbReference>
<dbReference type="SUPFAM" id="SSF53098">
    <property type="entry name" value="Ribonuclease H-like"/>
    <property type="match status" value="1"/>
</dbReference>
<dbReference type="Gene3D" id="3.30.420.10">
    <property type="entry name" value="Ribonuclease H-like superfamily/Ribonuclease H"/>
    <property type="match status" value="1"/>
</dbReference>
<feature type="domain" description="Integrase catalytic" evidence="1">
    <location>
        <begin position="81"/>
        <end position="247"/>
    </location>
</feature>
<proteinExistence type="predicted"/>
<dbReference type="InterPro" id="IPR039537">
    <property type="entry name" value="Retrotran_Ty1/copia-like"/>
</dbReference>
<reference evidence="2 3" key="1">
    <citation type="submission" date="2024-01" db="EMBL/GenBank/DDBJ databases">
        <title>Genome assemblies of Stephania.</title>
        <authorList>
            <person name="Yang L."/>
        </authorList>
    </citation>
    <scope>NUCLEOTIDE SEQUENCE [LARGE SCALE GENOMIC DNA]</scope>
    <source>
        <strain evidence="2">JXDWG</strain>
        <tissue evidence="2">Leaf</tissue>
    </source>
</reference>
<evidence type="ECO:0000259" key="1">
    <source>
        <dbReference type="PROSITE" id="PS50994"/>
    </source>
</evidence>
<gene>
    <name evidence="2" type="ORF">Scep_017256</name>
</gene>
<protein>
    <recommendedName>
        <fullName evidence="1">Integrase catalytic domain-containing protein</fullName>
    </recommendedName>
</protein>
<dbReference type="GO" id="GO:0003676">
    <property type="term" value="F:nucleic acid binding"/>
    <property type="evidence" value="ECO:0007669"/>
    <property type="project" value="InterPro"/>
</dbReference>
<comment type="caution">
    <text evidence="2">The sequence shown here is derived from an EMBL/GenBank/DDBJ whole genome shotgun (WGS) entry which is preliminary data.</text>
</comment>
<sequence length="312" mass="36512">MKGESFALDPLEEENAAYSAMKTNAELWHKRLGHFNHKAVMTLQKKNMVQGFPYLELDIRDCIACQQGKQTRLPFKQATWRATEKLKLIHTDVFGPYNTPSLNGSKYFLIFIDDYSRMCWIYFLRFKAEVAGVFWKFKQWIETQSGHKIQVLRSDNGKEYTSNQFNLFCEEAGIEHQLIAPYTPQQNGVSEKKNRTIMEMARCLMCEKNLPSEYWAEASHTAVFLLNRLPIKAVVGRTPYEVWFGFKPFLKNLKVFGCLCFVYVPQIKRDKLNKKAEEWIFIGYSLTSKAYEIFQPNTKKIRSSERCVFHGK</sequence>
<dbReference type="Pfam" id="PF13976">
    <property type="entry name" value="gag_pre-integrs"/>
    <property type="match status" value="1"/>
</dbReference>
<dbReference type="PANTHER" id="PTHR42648">
    <property type="entry name" value="TRANSPOSASE, PUTATIVE-RELATED"/>
    <property type="match status" value="1"/>
</dbReference>
<dbReference type="Proteomes" id="UP001419268">
    <property type="component" value="Unassembled WGS sequence"/>
</dbReference>
<dbReference type="PROSITE" id="PS50994">
    <property type="entry name" value="INTEGRASE"/>
    <property type="match status" value="1"/>
</dbReference>